<dbReference type="GO" id="GO:0008237">
    <property type="term" value="F:metallopeptidase activity"/>
    <property type="evidence" value="ECO:0007669"/>
    <property type="project" value="InterPro"/>
</dbReference>
<evidence type="ECO:0000259" key="3">
    <source>
        <dbReference type="Pfam" id="PF17900"/>
    </source>
</evidence>
<dbReference type="Pfam" id="PF17900">
    <property type="entry name" value="Peptidase_M1_N"/>
    <property type="match status" value="1"/>
</dbReference>
<proteinExistence type="predicted"/>
<dbReference type="SUPFAM" id="SSF63737">
    <property type="entry name" value="Leukotriene A4 hydrolase N-terminal domain"/>
    <property type="match status" value="1"/>
</dbReference>
<protein>
    <submittedName>
        <fullName evidence="4">Peptidase family M1</fullName>
    </submittedName>
</protein>
<dbReference type="InterPro" id="IPR014782">
    <property type="entry name" value="Peptidase_M1_dom"/>
</dbReference>
<dbReference type="STRING" id="630515.SAMN04489812_4767"/>
<feature type="domain" description="Aminopeptidase N-like N-terminal" evidence="3">
    <location>
        <begin position="67"/>
        <end position="237"/>
    </location>
</feature>
<dbReference type="Proteomes" id="UP000199103">
    <property type="component" value="Chromosome I"/>
</dbReference>
<organism evidence="4 5">
    <name type="scientific">Microlunatus soli</name>
    <dbReference type="NCBI Taxonomy" id="630515"/>
    <lineage>
        <taxon>Bacteria</taxon>
        <taxon>Bacillati</taxon>
        <taxon>Actinomycetota</taxon>
        <taxon>Actinomycetes</taxon>
        <taxon>Propionibacteriales</taxon>
        <taxon>Propionibacteriaceae</taxon>
        <taxon>Microlunatus</taxon>
    </lineage>
</organism>
<dbReference type="InterPro" id="IPR042097">
    <property type="entry name" value="Aminopeptidase_N-like_N_sf"/>
</dbReference>
<reference evidence="4 5" key="1">
    <citation type="submission" date="2016-10" db="EMBL/GenBank/DDBJ databases">
        <authorList>
            <person name="de Groot N.N."/>
        </authorList>
    </citation>
    <scope>NUCLEOTIDE SEQUENCE [LARGE SCALE GENOMIC DNA]</scope>
    <source>
        <strain evidence="4 5">DSM 21800</strain>
    </source>
</reference>
<feature type="region of interest" description="Disordered" evidence="1">
    <location>
        <begin position="27"/>
        <end position="52"/>
    </location>
</feature>
<dbReference type="RefSeq" id="WP_157683661.1">
    <property type="nucleotide sequence ID" value="NZ_LT629772.1"/>
</dbReference>
<dbReference type="PANTHER" id="PTHR11533:SF297">
    <property type="entry name" value="AMINOPEPTIDASE N"/>
    <property type="match status" value="1"/>
</dbReference>
<dbReference type="AlphaFoldDB" id="A0A1H1YTB0"/>
<dbReference type="PANTHER" id="PTHR11533">
    <property type="entry name" value="PROTEASE M1 ZINC METALLOPROTEASE"/>
    <property type="match status" value="1"/>
</dbReference>
<gene>
    <name evidence="4" type="ORF">SAMN04489812_4767</name>
</gene>
<evidence type="ECO:0000313" key="4">
    <source>
        <dbReference type="EMBL" id="SDT24684.1"/>
    </source>
</evidence>
<evidence type="ECO:0000256" key="1">
    <source>
        <dbReference type="SAM" id="MobiDB-lite"/>
    </source>
</evidence>
<dbReference type="CDD" id="cd09603">
    <property type="entry name" value="M1_APN_like"/>
    <property type="match status" value="1"/>
</dbReference>
<dbReference type="EMBL" id="LT629772">
    <property type="protein sequence ID" value="SDT24684.1"/>
    <property type="molecule type" value="Genomic_DNA"/>
</dbReference>
<sequence>MIIATVLIMIAGLVVAPLIPDSLISRITSPNRSDPTAPVDPGGRYDGSSGVGDPYYPDYGNGGYDAQRYTVSLEWIPKSQTLTGSAVITARSTKMLRSFYVDLMLPVNSVTVDDEEADFERSNATDVKITPKDPIADNAAFEVMITYGGRPAEHKIDKDTPWWVTGDEVTAAGEPEGAAWWYPGNDHPADPASFDVSVRVPAGMEVISNGRLVSSDADNDQDFATWHWVCDQTMSSYQALLSIGQYELRQGTTDGRRYVYAVSDQLPADDRKRAFANLATSAQIIRDLEAMWGRYPYQQFGGVVPAHQLWFAGLETATRPVYDARSIIQGDGADLITHELAHMWFGGKVTLEQWNDIFNSEAYASFSEWLRTERTGGPSADDALHSTYDRVKDNQDFWEVTMTDPGKQHLFDAVYYRGPMTLQALRNVMGDDAFFRFSRDWARGGTESVEDWMAAAQTYTGVDLDPFFAAWMSGRTAPAETAENGLA</sequence>
<dbReference type="InterPro" id="IPR050344">
    <property type="entry name" value="Peptidase_M1_aminopeptidases"/>
</dbReference>
<evidence type="ECO:0000259" key="2">
    <source>
        <dbReference type="Pfam" id="PF01433"/>
    </source>
</evidence>
<feature type="domain" description="Peptidase M1 membrane alanine aminopeptidase" evidence="2">
    <location>
        <begin position="333"/>
        <end position="441"/>
    </location>
</feature>
<keyword evidence="5" id="KW-1185">Reference proteome</keyword>
<dbReference type="OrthoDB" id="3885507at2"/>
<name>A0A1H1YTB0_9ACTN</name>
<dbReference type="InterPro" id="IPR045357">
    <property type="entry name" value="Aminopeptidase_N-like_N"/>
</dbReference>
<dbReference type="SUPFAM" id="SSF55486">
    <property type="entry name" value="Metalloproteases ('zincins'), catalytic domain"/>
    <property type="match status" value="1"/>
</dbReference>
<dbReference type="Gene3D" id="2.60.40.1730">
    <property type="entry name" value="tricorn interacting facor f3 domain"/>
    <property type="match status" value="1"/>
</dbReference>
<dbReference type="GO" id="GO:0008270">
    <property type="term" value="F:zinc ion binding"/>
    <property type="evidence" value="ECO:0007669"/>
    <property type="project" value="InterPro"/>
</dbReference>
<evidence type="ECO:0000313" key="5">
    <source>
        <dbReference type="Proteomes" id="UP000199103"/>
    </source>
</evidence>
<dbReference type="InterPro" id="IPR027268">
    <property type="entry name" value="Peptidase_M4/M1_CTD_sf"/>
</dbReference>
<dbReference type="Gene3D" id="1.10.390.10">
    <property type="entry name" value="Neutral Protease Domain 2"/>
    <property type="match status" value="1"/>
</dbReference>
<accession>A0A1H1YTB0</accession>
<dbReference type="Pfam" id="PF01433">
    <property type="entry name" value="Peptidase_M1"/>
    <property type="match status" value="1"/>
</dbReference>